<comment type="caution">
    <text evidence="4">The sequence shown here is derived from an EMBL/GenBank/DDBJ whole genome shotgun (WGS) entry which is preliminary data.</text>
</comment>
<dbReference type="InterPro" id="IPR032710">
    <property type="entry name" value="NTF2-like_dom_sf"/>
</dbReference>
<dbReference type="Proteomes" id="UP000623467">
    <property type="component" value="Unassembled WGS sequence"/>
</dbReference>
<keyword evidence="2" id="KW-0472">Membrane</keyword>
<dbReference type="PROSITE" id="PS50177">
    <property type="entry name" value="NTF2_DOMAIN"/>
    <property type="match status" value="1"/>
</dbReference>
<dbReference type="OrthoDB" id="3265156at2759"/>
<dbReference type="Gene3D" id="3.10.450.50">
    <property type="match status" value="1"/>
</dbReference>
<evidence type="ECO:0000313" key="4">
    <source>
        <dbReference type="EMBL" id="KAF7336080.1"/>
    </source>
</evidence>
<dbReference type="InterPro" id="IPR002075">
    <property type="entry name" value="NTF2_dom"/>
</dbReference>
<evidence type="ECO:0000256" key="2">
    <source>
        <dbReference type="SAM" id="Phobius"/>
    </source>
</evidence>
<keyword evidence="2" id="KW-1133">Transmembrane helix</keyword>
<feature type="compositionally biased region" description="Pro residues" evidence="1">
    <location>
        <begin position="245"/>
        <end position="266"/>
    </location>
</feature>
<gene>
    <name evidence="4" type="ORF">MSAN_02322000</name>
</gene>
<evidence type="ECO:0000313" key="5">
    <source>
        <dbReference type="Proteomes" id="UP000623467"/>
    </source>
</evidence>
<accession>A0A8H6X8P4</accession>
<feature type="region of interest" description="Disordered" evidence="1">
    <location>
        <begin position="240"/>
        <end position="269"/>
    </location>
</feature>
<feature type="domain" description="NTF2" evidence="3">
    <location>
        <begin position="280"/>
        <end position="418"/>
    </location>
</feature>
<sequence>MPEAGAGDAGFPSLWDTLRIGHLLVIVLIQFLHHLLVQPIQNLDAFLLEFQTRPDSELRTIPLRQSSYGPIRLMMSPCALLLASIRLLPALIFIHKTRRLRNLLFIILRSVLPPPPPANSSRLSATSGSQRYWPVPANCKRAFDPEFDTNRREWLHRECDKLKDLGLKVVKYFFRDDGMVIEWVTRNGEPVWLDSLPDGRQIIDLDGEDPSDNVSALPLPVATPPQSAVAADPEIIDVDASDAVPSPPRLSPPSPIAGPSNPPPDTIPEAQLTEEDLEQLSLDFIEQYVRTFDRNRDALAAAYSEDATISFRYNCSAFPIDSTHSTFQRKGSQSKAGSMPKLPLENYRFSPHRGDFYIDYEVVVIEPEPPVTVLLSAHGEFFGERAQTRMAFDQTFLLRRGGASEAWPLVAISHQIIVRDTPWVRWTGDLSDFTAQHVTLLS</sequence>
<feature type="transmembrane region" description="Helical" evidence="2">
    <location>
        <begin position="20"/>
        <end position="37"/>
    </location>
</feature>
<keyword evidence="2" id="KW-0812">Transmembrane</keyword>
<dbReference type="SUPFAM" id="SSF54427">
    <property type="entry name" value="NTF2-like"/>
    <property type="match status" value="1"/>
</dbReference>
<evidence type="ECO:0000256" key="1">
    <source>
        <dbReference type="SAM" id="MobiDB-lite"/>
    </source>
</evidence>
<keyword evidence="5" id="KW-1185">Reference proteome</keyword>
<name>A0A8H6X8P4_9AGAR</name>
<dbReference type="AlphaFoldDB" id="A0A8H6X8P4"/>
<evidence type="ECO:0000259" key="3">
    <source>
        <dbReference type="PROSITE" id="PS50177"/>
    </source>
</evidence>
<protein>
    <submittedName>
        <fullName evidence="4">NTF2 domain-containing protein</fullName>
    </submittedName>
</protein>
<dbReference type="InterPro" id="IPR018222">
    <property type="entry name" value="Nuclear_transport_factor_2_euk"/>
</dbReference>
<dbReference type="Pfam" id="PF22602">
    <property type="entry name" value="NXF_NTF2"/>
    <property type="match status" value="1"/>
</dbReference>
<organism evidence="4 5">
    <name type="scientific">Mycena sanguinolenta</name>
    <dbReference type="NCBI Taxonomy" id="230812"/>
    <lineage>
        <taxon>Eukaryota</taxon>
        <taxon>Fungi</taxon>
        <taxon>Dikarya</taxon>
        <taxon>Basidiomycota</taxon>
        <taxon>Agaricomycotina</taxon>
        <taxon>Agaricomycetes</taxon>
        <taxon>Agaricomycetidae</taxon>
        <taxon>Agaricales</taxon>
        <taxon>Marasmiineae</taxon>
        <taxon>Mycenaceae</taxon>
        <taxon>Mycena</taxon>
    </lineage>
</organism>
<reference evidence="4" key="1">
    <citation type="submission" date="2020-05" db="EMBL/GenBank/DDBJ databases">
        <title>Mycena genomes resolve the evolution of fungal bioluminescence.</title>
        <authorList>
            <person name="Tsai I.J."/>
        </authorList>
    </citation>
    <scope>NUCLEOTIDE SEQUENCE</scope>
    <source>
        <strain evidence="4">160909Yilan</strain>
    </source>
</reference>
<feature type="transmembrane region" description="Helical" evidence="2">
    <location>
        <begin position="73"/>
        <end position="94"/>
    </location>
</feature>
<proteinExistence type="predicted"/>
<dbReference type="EMBL" id="JACAZH010000038">
    <property type="protein sequence ID" value="KAF7336080.1"/>
    <property type="molecule type" value="Genomic_DNA"/>
</dbReference>